<organism evidence="2 3">
    <name type="scientific">Paracoccus kondratievae</name>
    <dbReference type="NCBI Taxonomy" id="135740"/>
    <lineage>
        <taxon>Bacteria</taxon>
        <taxon>Pseudomonadati</taxon>
        <taxon>Pseudomonadota</taxon>
        <taxon>Alphaproteobacteria</taxon>
        <taxon>Rhodobacterales</taxon>
        <taxon>Paracoccaceae</taxon>
        <taxon>Paracoccus</taxon>
    </lineage>
</organism>
<dbReference type="InterPro" id="IPR029063">
    <property type="entry name" value="SAM-dependent_MTases_sf"/>
</dbReference>
<dbReference type="GO" id="GO:0006596">
    <property type="term" value="P:polyamine biosynthetic process"/>
    <property type="evidence" value="ECO:0007669"/>
    <property type="project" value="UniProtKB-KW"/>
</dbReference>
<dbReference type="Pfam" id="PF01564">
    <property type="entry name" value="Spermine_synth"/>
    <property type="match status" value="1"/>
</dbReference>
<dbReference type="EMBL" id="BSFH01000008">
    <property type="protein sequence ID" value="GLK62878.1"/>
    <property type="molecule type" value="Genomic_DNA"/>
</dbReference>
<dbReference type="CDD" id="cd02440">
    <property type="entry name" value="AdoMet_MTases"/>
    <property type="match status" value="1"/>
</dbReference>
<comment type="caution">
    <text evidence="2">The sequence shown here is derived from an EMBL/GenBank/DDBJ whole genome shotgun (WGS) entry which is preliminary data.</text>
</comment>
<reference evidence="2" key="1">
    <citation type="journal article" date="2014" name="Int. J. Syst. Evol. Microbiol.">
        <title>Complete genome sequence of Corynebacterium casei LMG S-19264T (=DSM 44701T), isolated from a smear-ripened cheese.</title>
        <authorList>
            <consortium name="US DOE Joint Genome Institute (JGI-PGF)"/>
            <person name="Walter F."/>
            <person name="Albersmeier A."/>
            <person name="Kalinowski J."/>
            <person name="Ruckert C."/>
        </authorList>
    </citation>
    <scope>NUCLEOTIDE SEQUENCE</scope>
    <source>
        <strain evidence="2">VKM B-2222</strain>
    </source>
</reference>
<dbReference type="Gene3D" id="3.40.50.150">
    <property type="entry name" value="Vaccinia Virus protein VP39"/>
    <property type="match status" value="1"/>
</dbReference>
<keyword evidence="3" id="KW-1185">Reference proteome</keyword>
<dbReference type="Proteomes" id="UP001143349">
    <property type="component" value="Unassembled WGS sequence"/>
</dbReference>
<gene>
    <name evidence="2" type="ORF">GCM10017635_03470</name>
</gene>
<name>A0AAD3RRK1_9RHOB</name>
<dbReference type="PANTHER" id="PTHR43317:SF3">
    <property type="entry name" value="BLR2883 PROTEIN"/>
    <property type="match status" value="1"/>
</dbReference>
<protein>
    <submittedName>
        <fullName evidence="2">Spermidine synthase</fullName>
    </submittedName>
</protein>
<sequence length="234" mass="26561">MKFMNLWQTISRVNTATGDDIHLRQRGEIFEIRYNGIELMSNINHHSEDQLALRLLRRMNFGARKILIAGLGLGYTLRAVLDVARQDAEITVCELIPEIVEWNRGPLAHLAGHPLDDPRVKVVVSDIRDHLERVSDQYDLVLLDTDNGPDIVIRPENTEIYGENGMQAVHAATMAKGVVAFWSATVSPGFEEALDTFGWEWERDDIALIPGRVDAMHYIYICRPAQKARYERAA</sequence>
<keyword evidence="1" id="KW-0620">Polyamine biosynthesis</keyword>
<dbReference type="AlphaFoldDB" id="A0AAD3RRK1"/>
<evidence type="ECO:0000256" key="1">
    <source>
        <dbReference type="ARBA" id="ARBA00023115"/>
    </source>
</evidence>
<dbReference type="PANTHER" id="PTHR43317">
    <property type="entry name" value="THERMOSPERMINE SYNTHASE ACAULIS5"/>
    <property type="match status" value="1"/>
</dbReference>
<evidence type="ECO:0000313" key="3">
    <source>
        <dbReference type="Proteomes" id="UP001143349"/>
    </source>
</evidence>
<proteinExistence type="predicted"/>
<dbReference type="SUPFAM" id="SSF53335">
    <property type="entry name" value="S-adenosyl-L-methionine-dependent methyltransferases"/>
    <property type="match status" value="1"/>
</dbReference>
<reference evidence="2" key="2">
    <citation type="submission" date="2023-01" db="EMBL/GenBank/DDBJ databases">
        <authorList>
            <person name="Sun Q."/>
            <person name="Evtushenko L."/>
        </authorList>
    </citation>
    <scope>NUCLEOTIDE SEQUENCE</scope>
    <source>
        <strain evidence="2">VKM B-2222</strain>
    </source>
</reference>
<accession>A0AAD3RRK1</accession>
<evidence type="ECO:0000313" key="2">
    <source>
        <dbReference type="EMBL" id="GLK62878.1"/>
    </source>
</evidence>